<organism evidence="1 2">
    <name type="scientific">Fusarium oxysporum</name>
    <name type="common">Fusarium vascular wilt</name>
    <dbReference type="NCBI Taxonomy" id="5507"/>
    <lineage>
        <taxon>Eukaryota</taxon>
        <taxon>Fungi</taxon>
        <taxon>Dikarya</taxon>
        <taxon>Ascomycota</taxon>
        <taxon>Pezizomycotina</taxon>
        <taxon>Sordariomycetes</taxon>
        <taxon>Hypocreomycetidae</taxon>
        <taxon>Hypocreales</taxon>
        <taxon>Nectriaceae</taxon>
        <taxon>Fusarium</taxon>
        <taxon>Fusarium oxysporum species complex</taxon>
    </lineage>
</organism>
<evidence type="ECO:0000313" key="2">
    <source>
        <dbReference type="Proteomes" id="UP000285860"/>
    </source>
</evidence>
<gene>
    <name evidence="1" type="ORF">BFJ68_g17583</name>
</gene>
<dbReference type="Proteomes" id="UP000285860">
    <property type="component" value="Unassembled WGS sequence"/>
</dbReference>
<reference evidence="1 2" key="1">
    <citation type="journal article" date="2018" name="Sci. Rep.">
        <title>Characterisation of pathogen-specific regions and novel effector candidates in Fusarium oxysporum f. sp. cepae.</title>
        <authorList>
            <person name="Armitage A.D."/>
            <person name="Taylor A."/>
            <person name="Sobczyk M.K."/>
            <person name="Baxter L."/>
            <person name="Greenfield B.P."/>
            <person name="Bates H.J."/>
            <person name="Wilson F."/>
            <person name="Jackson A.C."/>
            <person name="Ott S."/>
            <person name="Harrison R.J."/>
            <person name="Clarkson J.P."/>
        </authorList>
    </citation>
    <scope>NUCLEOTIDE SEQUENCE [LARGE SCALE GENOMIC DNA]</scope>
    <source>
        <strain evidence="1 2">Fo_A28</strain>
    </source>
</reference>
<dbReference type="EMBL" id="MRCY01000625">
    <property type="protein sequence ID" value="RKK81963.1"/>
    <property type="molecule type" value="Genomic_DNA"/>
</dbReference>
<accession>A0A420NNW8</accession>
<dbReference type="AlphaFoldDB" id="A0A420NNW8"/>
<protein>
    <submittedName>
        <fullName evidence="1">Uncharacterized protein</fullName>
    </submittedName>
</protein>
<name>A0A420NNW8_FUSOX</name>
<comment type="caution">
    <text evidence="1">The sequence shown here is derived from an EMBL/GenBank/DDBJ whole genome shotgun (WGS) entry which is preliminary data.</text>
</comment>
<evidence type="ECO:0000313" key="1">
    <source>
        <dbReference type="EMBL" id="RKK81963.1"/>
    </source>
</evidence>
<sequence length="47" mass="4953">MLISKCKNRFNSDLILAAIIIIITVGLSSSSTAETTIMTAMNPSPPS</sequence>
<proteinExistence type="predicted"/>